<dbReference type="FunCoup" id="A0A2K2DD38">
    <property type="interactions" value="817"/>
</dbReference>
<evidence type="ECO:0000313" key="2">
    <source>
        <dbReference type="EMBL" id="PNT72187.1"/>
    </source>
</evidence>
<proteinExistence type="predicted"/>
<dbReference type="PANTHER" id="PTHR33075">
    <property type="entry name" value="OS02G0499800 PROTEIN"/>
    <property type="match status" value="1"/>
</dbReference>
<dbReference type="EnsemblPlants" id="PNT72187">
    <property type="protein sequence ID" value="PNT72187"/>
    <property type="gene ID" value="BRADI_2g40961v3"/>
</dbReference>
<dbReference type="PANTHER" id="PTHR33075:SF10">
    <property type="entry name" value="DUF4283 DOMAIN-CONTAINING PROTEIN"/>
    <property type="match status" value="1"/>
</dbReference>
<dbReference type="InterPro" id="IPR056018">
    <property type="entry name" value="DUF7597"/>
</dbReference>
<feature type="domain" description="DUF7597" evidence="1">
    <location>
        <begin position="215"/>
        <end position="317"/>
    </location>
</feature>
<reference evidence="3" key="3">
    <citation type="submission" date="2018-08" db="UniProtKB">
        <authorList>
            <consortium name="EnsemblPlants"/>
        </authorList>
    </citation>
    <scope>IDENTIFICATION</scope>
    <source>
        <strain evidence="3">cv. Bd21</strain>
    </source>
</reference>
<dbReference type="OrthoDB" id="721783at2759"/>
<accession>A0A2K2DD38</accession>
<sequence length="348" mass="38834">MAVHTSITLGLDFAPGVVRKEVKRIHGVPVHPEGKSKHFYLAVSFGRAKFRLDVDSNSEFKAWQRENQEEWTIIRPSNRYVNRALHAMNSVASPVLKSASWGKRKIQNVSFAPIISYEAYKGYSAPDPEKVRYKGCFKLGHILKACPSRPSALSDQHEQLSSSVLAGADTPPLILDGTCTYPTSSSESPDATVERIIKNPNLPSLSFESMANFDLNPAPYVPRGMAIEDGGPFRLQRTFVTLAGAPACRHESYLIAMVEPLPPTEEVPAVIAQVHAYMVEILHYEVVSLRRHPFGLARFCMRNAIDRDVLIQRESTDARVLAKVIYEDATTVPRDIVVREVMVIFFSL</sequence>
<dbReference type="Pfam" id="PF24530">
    <property type="entry name" value="DUF7597"/>
    <property type="match status" value="1"/>
</dbReference>
<keyword evidence="4" id="KW-1185">Reference proteome</keyword>
<reference evidence="2" key="2">
    <citation type="submission" date="2017-06" db="EMBL/GenBank/DDBJ databases">
        <title>WGS assembly of Brachypodium distachyon.</title>
        <authorList>
            <consortium name="The International Brachypodium Initiative"/>
            <person name="Lucas S."/>
            <person name="Harmon-Smith M."/>
            <person name="Lail K."/>
            <person name="Tice H."/>
            <person name="Grimwood J."/>
            <person name="Bruce D."/>
            <person name="Barry K."/>
            <person name="Shu S."/>
            <person name="Lindquist E."/>
            <person name="Wang M."/>
            <person name="Pitluck S."/>
            <person name="Vogel J.P."/>
            <person name="Garvin D.F."/>
            <person name="Mockler T.C."/>
            <person name="Schmutz J."/>
            <person name="Rokhsar D."/>
            <person name="Bevan M.W."/>
        </authorList>
    </citation>
    <scope>NUCLEOTIDE SEQUENCE</scope>
    <source>
        <strain evidence="2">Bd21</strain>
    </source>
</reference>
<evidence type="ECO:0000259" key="1">
    <source>
        <dbReference type="Pfam" id="PF24530"/>
    </source>
</evidence>
<evidence type="ECO:0000313" key="3">
    <source>
        <dbReference type="EnsemblPlants" id="PNT72187"/>
    </source>
</evidence>
<evidence type="ECO:0000313" key="4">
    <source>
        <dbReference type="Proteomes" id="UP000008810"/>
    </source>
</evidence>
<dbReference type="Gramene" id="PNT72187">
    <property type="protein sequence ID" value="PNT72187"/>
    <property type="gene ID" value="BRADI_2g40961v3"/>
</dbReference>
<dbReference type="Proteomes" id="UP000008810">
    <property type="component" value="Chromosome 2"/>
</dbReference>
<organism evidence="2">
    <name type="scientific">Brachypodium distachyon</name>
    <name type="common">Purple false brome</name>
    <name type="synonym">Trachynia distachya</name>
    <dbReference type="NCBI Taxonomy" id="15368"/>
    <lineage>
        <taxon>Eukaryota</taxon>
        <taxon>Viridiplantae</taxon>
        <taxon>Streptophyta</taxon>
        <taxon>Embryophyta</taxon>
        <taxon>Tracheophyta</taxon>
        <taxon>Spermatophyta</taxon>
        <taxon>Magnoliopsida</taxon>
        <taxon>Liliopsida</taxon>
        <taxon>Poales</taxon>
        <taxon>Poaceae</taxon>
        <taxon>BOP clade</taxon>
        <taxon>Pooideae</taxon>
        <taxon>Stipodae</taxon>
        <taxon>Brachypodieae</taxon>
        <taxon>Brachypodium</taxon>
    </lineage>
</organism>
<name>A0A2K2DD38_BRADI</name>
<dbReference type="EMBL" id="CM000881">
    <property type="protein sequence ID" value="PNT72187.1"/>
    <property type="molecule type" value="Genomic_DNA"/>
</dbReference>
<protein>
    <recommendedName>
        <fullName evidence="1">DUF7597 domain-containing protein</fullName>
    </recommendedName>
</protein>
<reference evidence="2 3" key="1">
    <citation type="journal article" date="2010" name="Nature">
        <title>Genome sequencing and analysis of the model grass Brachypodium distachyon.</title>
        <authorList>
            <consortium name="International Brachypodium Initiative"/>
        </authorList>
    </citation>
    <scope>NUCLEOTIDE SEQUENCE [LARGE SCALE GENOMIC DNA]</scope>
    <source>
        <strain evidence="2 3">Bd21</strain>
    </source>
</reference>
<gene>
    <name evidence="2" type="ORF">BRADI_2g40961v3</name>
</gene>
<dbReference type="InParanoid" id="A0A2K2DD38"/>
<dbReference type="AlphaFoldDB" id="A0A2K2DD38"/>